<dbReference type="Proteomes" id="UP001501508">
    <property type="component" value="Unassembled WGS sequence"/>
</dbReference>
<dbReference type="InterPro" id="IPR006860">
    <property type="entry name" value="FecR"/>
</dbReference>
<dbReference type="InterPro" id="IPR012373">
    <property type="entry name" value="Ferrdict_sens_TM"/>
</dbReference>
<sequence length="408" mass="44722">MDNYEEYYKTGGLIARYLRGELTESELTKLNSWRSESPENESLFVRLTEERHLVGELSRYRAPGKDAVLTNILTEINAFEKPARTFIWYRYAGYAAAAVLFAGISYLLFSSRGADNTAIGQGDLSFAPGGDKAVLILEGGRKIDLESVAAGEIARQGSSIISKSEDGIVSYELDRRGAELPGTPGGGINTITTPRGGQYRLRLPDGSKVWLNAQSSLRFPTRFDRRERKVALSGEAYFEVVNMAAQGVPFRVISGNQTIEVLGTEFNVNGYANEGEITTTLLSGKVKVGIEGKGSGTPDGKIVTLSPGQQASVTGHVDEIKVSQAKLEESVAWKNGHFQGDDTDLGAIMRQIERWYDVQVTFEGGVEKIKFNGKIPRNLPAEKVFEIVKASNRNIQIKTEGKKVRISI</sequence>
<dbReference type="Pfam" id="PF04773">
    <property type="entry name" value="FecR"/>
    <property type="match status" value="1"/>
</dbReference>
<keyword evidence="5" id="KW-1185">Reference proteome</keyword>
<dbReference type="EMBL" id="BAABEY010000023">
    <property type="protein sequence ID" value="GAA4439825.1"/>
    <property type="molecule type" value="Genomic_DNA"/>
</dbReference>
<feature type="transmembrane region" description="Helical" evidence="1">
    <location>
        <begin position="91"/>
        <end position="109"/>
    </location>
</feature>
<dbReference type="Pfam" id="PF16344">
    <property type="entry name" value="FecR_C"/>
    <property type="match status" value="1"/>
</dbReference>
<evidence type="ECO:0000313" key="5">
    <source>
        <dbReference type="Proteomes" id="UP001501508"/>
    </source>
</evidence>
<keyword evidence="1" id="KW-1133">Transmembrane helix</keyword>
<feature type="domain" description="FecR protein" evidence="2">
    <location>
        <begin position="190"/>
        <end position="287"/>
    </location>
</feature>
<dbReference type="InterPro" id="IPR032508">
    <property type="entry name" value="FecR_C"/>
</dbReference>
<dbReference type="PANTHER" id="PTHR30273">
    <property type="entry name" value="PERIPLASMIC SIGNAL SENSOR AND SIGMA FACTOR ACTIVATOR FECR-RELATED"/>
    <property type="match status" value="1"/>
</dbReference>
<feature type="domain" description="Protein FecR C-terminal" evidence="3">
    <location>
        <begin position="341"/>
        <end position="406"/>
    </location>
</feature>
<dbReference type="Gene3D" id="3.55.50.30">
    <property type="match status" value="1"/>
</dbReference>
<evidence type="ECO:0000256" key="1">
    <source>
        <dbReference type="SAM" id="Phobius"/>
    </source>
</evidence>
<dbReference type="RefSeq" id="WP_345028985.1">
    <property type="nucleotide sequence ID" value="NZ_BAABEY010000023.1"/>
</dbReference>
<keyword evidence="1" id="KW-0812">Transmembrane</keyword>
<evidence type="ECO:0000313" key="4">
    <source>
        <dbReference type="EMBL" id="GAA4439825.1"/>
    </source>
</evidence>
<keyword evidence="1" id="KW-0472">Membrane</keyword>
<organism evidence="4 5">
    <name type="scientific">Ravibacter arvi</name>
    <dbReference type="NCBI Taxonomy" id="2051041"/>
    <lineage>
        <taxon>Bacteria</taxon>
        <taxon>Pseudomonadati</taxon>
        <taxon>Bacteroidota</taxon>
        <taxon>Cytophagia</taxon>
        <taxon>Cytophagales</taxon>
        <taxon>Spirosomataceae</taxon>
        <taxon>Ravibacter</taxon>
    </lineage>
</organism>
<evidence type="ECO:0000259" key="2">
    <source>
        <dbReference type="Pfam" id="PF04773"/>
    </source>
</evidence>
<gene>
    <name evidence="4" type="ORF">GCM10023091_22580</name>
</gene>
<dbReference type="Gene3D" id="2.60.120.1440">
    <property type="match status" value="1"/>
</dbReference>
<comment type="caution">
    <text evidence="4">The sequence shown here is derived from an EMBL/GenBank/DDBJ whole genome shotgun (WGS) entry which is preliminary data.</text>
</comment>
<dbReference type="PANTHER" id="PTHR30273:SF2">
    <property type="entry name" value="PROTEIN FECR"/>
    <property type="match status" value="1"/>
</dbReference>
<reference evidence="5" key="1">
    <citation type="journal article" date="2019" name="Int. J. Syst. Evol. Microbiol.">
        <title>The Global Catalogue of Microorganisms (GCM) 10K type strain sequencing project: providing services to taxonomists for standard genome sequencing and annotation.</title>
        <authorList>
            <consortium name="The Broad Institute Genomics Platform"/>
            <consortium name="The Broad Institute Genome Sequencing Center for Infectious Disease"/>
            <person name="Wu L."/>
            <person name="Ma J."/>
        </authorList>
    </citation>
    <scope>NUCLEOTIDE SEQUENCE [LARGE SCALE GENOMIC DNA]</scope>
    <source>
        <strain evidence="5">JCM 31920</strain>
    </source>
</reference>
<name>A0ABP8LXR1_9BACT</name>
<proteinExistence type="predicted"/>
<evidence type="ECO:0000259" key="3">
    <source>
        <dbReference type="Pfam" id="PF16344"/>
    </source>
</evidence>
<protein>
    <submittedName>
        <fullName evidence="4">DUF4974 domain-containing protein</fullName>
    </submittedName>
</protein>
<accession>A0ABP8LXR1</accession>